<dbReference type="PRINTS" id="PR00081">
    <property type="entry name" value="GDHRDH"/>
</dbReference>
<dbReference type="InterPro" id="IPR002347">
    <property type="entry name" value="SDR_fam"/>
</dbReference>
<evidence type="ECO:0000256" key="1">
    <source>
        <dbReference type="ARBA" id="ARBA00006484"/>
    </source>
</evidence>
<dbReference type="GO" id="GO:0016491">
    <property type="term" value="F:oxidoreductase activity"/>
    <property type="evidence" value="ECO:0007669"/>
    <property type="project" value="UniProtKB-KW"/>
</dbReference>
<organism evidence="4 5">
    <name type="scientific">Mycolicibacterium sediminis</name>
    <dbReference type="NCBI Taxonomy" id="1286180"/>
    <lineage>
        <taxon>Bacteria</taxon>
        <taxon>Bacillati</taxon>
        <taxon>Actinomycetota</taxon>
        <taxon>Actinomycetes</taxon>
        <taxon>Mycobacteriales</taxon>
        <taxon>Mycobacteriaceae</taxon>
        <taxon>Mycolicibacterium</taxon>
    </lineage>
</organism>
<proteinExistence type="inferred from homology"/>
<keyword evidence="5" id="KW-1185">Reference proteome</keyword>
<evidence type="ECO:0000256" key="2">
    <source>
        <dbReference type="ARBA" id="ARBA00023002"/>
    </source>
</evidence>
<evidence type="ECO:0000256" key="3">
    <source>
        <dbReference type="RuleBase" id="RU000363"/>
    </source>
</evidence>
<comment type="similarity">
    <text evidence="1 3">Belongs to the short-chain dehydrogenases/reductases (SDR) family.</text>
</comment>
<dbReference type="PANTHER" id="PTHR44196:SF1">
    <property type="entry name" value="DEHYDROGENASE_REDUCTASE SDR FAMILY MEMBER 7B"/>
    <property type="match status" value="1"/>
</dbReference>
<dbReference type="GO" id="GO:0016020">
    <property type="term" value="C:membrane"/>
    <property type="evidence" value="ECO:0007669"/>
    <property type="project" value="TreeGrafter"/>
</dbReference>
<accession>A0A7I7QX03</accession>
<dbReference type="Pfam" id="PF00106">
    <property type="entry name" value="adh_short"/>
    <property type="match status" value="1"/>
</dbReference>
<dbReference type="Proteomes" id="UP000467193">
    <property type="component" value="Chromosome"/>
</dbReference>
<sequence length="233" mass="23842">MDLSSCTALVTGANRGLGRQFASQLLQRGARVYAGARDPGTVDLDGATPVAIDLADPDSIAAAAETAGDVTLLINNAGVSTGAGLLTGDLDDVRHEMDTNYFGTLAVTRAFVPVIERNGGGGLLNVLSVLSWLAMPAAGGYCASKSAAWSMTNALRQEVADRGITVTALHVGAMDTDMMKGADVPKSDPAMVAALALDGIADGVSEVLADDVSRHVLAGLSKGVPGVYPRFER</sequence>
<dbReference type="PROSITE" id="PS00061">
    <property type="entry name" value="ADH_SHORT"/>
    <property type="match status" value="1"/>
</dbReference>
<dbReference type="AlphaFoldDB" id="A0A7I7QX03"/>
<dbReference type="EMBL" id="AP022588">
    <property type="protein sequence ID" value="BBY30878.1"/>
    <property type="molecule type" value="Genomic_DNA"/>
</dbReference>
<dbReference type="Gene3D" id="3.40.50.720">
    <property type="entry name" value="NAD(P)-binding Rossmann-like Domain"/>
    <property type="match status" value="1"/>
</dbReference>
<dbReference type="SUPFAM" id="SSF51735">
    <property type="entry name" value="NAD(P)-binding Rossmann-fold domains"/>
    <property type="match status" value="1"/>
</dbReference>
<evidence type="ECO:0000313" key="5">
    <source>
        <dbReference type="Proteomes" id="UP000467193"/>
    </source>
</evidence>
<dbReference type="RefSeq" id="WP_163800444.1">
    <property type="nucleotide sequence ID" value="NZ_AP022588.1"/>
</dbReference>
<dbReference type="NCBIfam" id="NF006119">
    <property type="entry name" value="PRK08264.1-5"/>
    <property type="match status" value="1"/>
</dbReference>
<evidence type="ECO:0000313" key="4">
    <source>
        <dbReference type="EMBL" id="BBY30878.1"/>
    </source>
</evidence>
<dbReference type="PRINTS" id="PR00080">
    <property type="entry name" value="SDRFAMILY"/>
</dbReference>
<dbReference type="PANTHER" id="PTHR44196">
    <property type="entry name" value="DEHYDROGENASE/REDUCTASE SDR FAMILY MEMBER 7B"/>
    <property type="match status" value="1"/>
</dbReference>
<name>A0A7I7QX03_9MYCO</name>
<dbReference type="InterPro" id="IPR036291">
    <property type="entry name" value="NAD(P)-bd_dom_sf"/>
</dbReference>
<gene>
    <name evidence="4" type="ORF">MSEDJ_49740</name>
</gene>
<protein>
    <submittedName>
        <fullName evidence="4">Short-chain dehydrogenase</fullName>
    </submittedName>
</protein>
<keyword evidence="2" id="KW-0560">Oxidoreductase</keyword>
<dbReference type="InterPro" id="IPR020904">
    <property type="entry name" value="Sc_DH/Rdtase_CS"/>
</dbReference>
<reference evidence="4 5" key="1">
    <citation type="journal article" date="2019" name="Emerg. Microbes Infect.">
        <title>Comprehensive subspecies identification of 175 nontuberculous mycobacteria species based on 7547 genomic profiles.</title>
        <authorList>
            <person name="Matsumoto Y."/>
            <person name="Kinjo T."/>
            <person name="Motooka D."/>
            <person name="Nabeya D."/>
            <person name="Jung N."/>
            <person name="Uechi K."/>
            <person name="Horii T."/>
            <person name="Iida T."/>
            <person name="Fujita J."/>
            <person name="Nakamura S."/>
        </authorList>
    </citation>
    <scope>NUCLEOTIDE SEQUENCE [LARGE SCALE GENOMIC DNA]</scope>
    <source>
        <strain evidence="4 5">JCM 17899</strain>
    </source>
</reference>
<dbReference type="KEGG" id="msei:MSEDJ_49740"/>